<evidence type="ECO:0000313" key="2">
    <source>
        <dbReference type="Proteomes" id="UP000887023"/>
    </source>
</evidence>
<reference evidence="1" key="1">
    <citation type="submission" date="2021-07" db="EMBL/GenBank/DDBJ databases">
        <title>Candidatus Kaistella beijingensis sp. nov. isolated from a municipal wastewater treatment plant is involved in sludge foaming.</title>
        <authorList>
            <person name="Song Y."/>
            <person name="Liu S.-J."/>
        </authorList>
    </citation>
    <scope>NUCLEOTIDE SEQUENCE</scope>
    <source>
        <strain evidence="1">DSM 43998</strain>
    </source>
</reference>
<organism evidence="1 2">
    <name type="scientific">Skermania pinensis</name>
    <dbReference type="NCBI Taxonomy" id="39122"/>
    <lineage>
        <taxon>Bacteria</taxon>
        <taxon>Bacillati</taxon>
        <taxon>Actinomycetota</taxon>
        <taxon>Actinomycetes</taxon>
        <taxon>Mycobacteriales</taxon>
        <taxon>Gordoniaceae</taxon>
        <taxon>Skermania</taxon>
    </lineage>
</organism>
<protein>
    <submittedName>
        <fullName evidence="1">Uncharacterized protein</fullName>
    </submittedName>
</protein>
<keyword evidence="2" id="KW-1185">Reference proteome</keyword>
<dbReference type="Proteomes" id="UP000887023">
    <property type="component" value="Chromosome"/>
</dbReference>
<name>A0ABX8S6E9_9ACTN</name>
<gene>
    <name evidence="1" type="ORF">KV203_16505</name>
</gene>
<sequence length="158" mass="18006">MALVLTGRREHRKWLRDSLMDAYVDFLGASFNRGSGRARRLRLSNQAPDARALRSLQERASGVHADSNESLTRLRLIAPASVVKAAEQLHTADDDRWYAAAEATPVPNEDEWRRLQARQNEARERFINEARHSIRLDRAAAITPYHGPYESPLFDSRS</sequence>
<proteinExistence type="predicted"/>
<dbReference type="RefSeq" id="WP_157079940.1">
    <property type="nucleotide sequence ID" value="NZ_CP079105.1"/>
</dbReference>
<dbReference type="EMBL" id="CP079105">
    <property type="protein sequence ID" value="QXQ13420.1"/>
    <property type="molecule type" value="Genomic_DNA"/>
</dbReference>
<accession>A0ABX8S6E9</accession>
<evidence type="ECO:0000313" key="1">
    <source>
        <dbReference type="EMBL" id="QXQ13420.1"/>
    </source>
</evidence>